<accession>A0A7W2LK30</accession>
<reference evidence="1 2" key="1">
    <citation type="submission" date="2020-07" db="EMBL/GenBank/DDBJ databases">
        <title>Diversity of carbapenemase encoding genes among Pseudomonas putida group clinical isolates in a tertiary Brazilian hospital.</title>
        <authorList>
            <person name="Alberto-Lei F."/>
            <person name="Nodari C.S."/>
            <person name="Streling A.P."/>
            <person name="Paulino J.T."/>
            <person name="Bessa-Neto F.O."/>
            <person name="Cayo R."/>
            <person name="Gales A.C."/>
        </authorList>
    </citation>
    <scope>NUCLEOTIDE SEQUENCE [LARGE SCALE GENOMIC DNA]</scope>
    <source>
        <strain evidence="1 2">12273</strain>
    </source>
</reference>
<sequence length="802" mass="86426">MADQTQRLEIATVRAEVGSNIVYRFANDAVNADSIPTQTGDIQNLKQILLEIQQDAAEKISISTTIYPSVAAGLAATADQGIFLVQSNDADEIYAVWQNQGGTAVNTGKTALSATAIQTALDASNEAAQAAEDAAEVATNRTAGFLSPSSVAPILRDNGLPLQVGDRYFNTEAQFEYIYTDSGWEPNDSLEAINEFMARLEDTMSVENGSSMVGTRLPSQSLLAQAIGRALTEKLYDTVSIKDFVIFGDPVQSSPETADWYPTVQRCFTWAQQNVIGKARGVNIMWPAMECRMSQQAVLDLAPAGTQNTGAVGINIYGAGTGQTIVVAMPTNTTGCFRLTSGRNMELFQVTGISFLSDLDEDAPTNNGIALVIDSALKRGDVGYGDQPRWSVILDDIYIGGYGKTAGNVARRGNWLKGINIKDKYHPKLSNIRCLARYSNIIGARTACEYAIHFEACYSPDMWRMYIHGGWNKGIWLDDVFNIVGGYEDMRLANWFVAGSNYGIGVTHEFDNRPDTTSLYEPGGAITVGHLNCRKVGITIRHHRQVIISDIYAYVAREDRADGELLPSIILLDGAADIQISGQFFEPGFYNSDSNASCAVRIEGASEGITVDAQFGNGGIGVLNNSTYTTRKTIVVNAKLQSSRRLTTYPTFKLIVDNSGTVTAFSNLLQNSQDRHTMSSGKPSPTHPVAHRLTGLAPGQLYGGAYEIACVNSLGVETLQALIQGRFTDATAGAEISSLGLLVNDSGVIREAMTLRKPTVDNDGYPILLFRTSSTTVAAKRVKMGPANSGPGGVGRALYVDN</sequence>
<evidence type="ECO:0000313" key="2">
    <source>
        <dbReference type="Proteomes" id="UP000590738"/>
    </source>
</evidence>
<dbReference type="EMBL" id="JACGCZ010000009">
    <property type="protein sequence ID" value="MBA6142356.1"/>
    <property type="molecule type" value="Genomic_DNA"/>
</dbReference>
<gene>
    <name evidence="1" type="ORF">H4B97_07705</name>
</gene>
<comment type="caution">
    <text evidence="1">The sequence shown here is derived from an EMBL/GenBank/DDBJ whole genome shotgun (WGS) entry which is preliminary data.</text>
</comment>
<proteinExistence type="predicted"/>
<evidence type="ECO:0000313" key="1">
    <source>
        <dbReference type="EMBL" id="MBA6142356.1"/>
    </source>
</evidence>
<name>A0A7W2LK30_9PSED</name>
<dbReference type="Proteomes" id="UP000590738">
    <property type="component" value="Unassembled WGS sequence"/>
</dbReference>
<organism evidence="1 2">
    <name type="scientific">Pseudomonas juntendi</name>
    <dbReference type="NCBI Taxonomy" id="2666183"/>
    <lineage>
        <taxon>Bacteria</taxon>
        <taxon>Pseudomonadati</taxon>
        <taxon>Pseudomonadota</taxon>
        <taxon>Gammaproteobacteria</taxon>
        <taxon>Pseudomonadales</taxon>
        <taxon>Pseudomonadaceae</taxon>
        <taxon>Pseudomonas</taxon>
    </lineage>
</organism>
<dbReference type="RefSeq" id="WP_182333871.1">
    <property type="nucleotide sequence ID" value="NZ_JACGCZ010000009.1"/>
</dbReference>
<dbReference type="AlphaFoldDB" id="A0A7W2LK30"/>
<protein>
    <submittedName>
        <fullName evidence="1">Uncharacterized protein</fullName>
    </submittedName>
</protein>